<evidence type="ECO:0000313" key="12">
    <source>
        <dbReference type="Proteomes" id="UP001489004"/>
    </source>
</evidence>
<dbReference type="SUPFAM" id="SSF46609">
    <property type="entry name" value="Fe,Mn superoxide dismutase (SOD), N-terminal domain"/>
    <property type="match status" value="1"/>
</dbReference>
<evidence type="ECO:0000313" key="11">
    <source>
        <dbReference type="EMBL" id="KAK9820021.1"/>
    </source>
</evidence>
<keyword evidence="4 7" id="KW-0479">Metal-binding</keyword>
<gene>
    <name evidence="11" type="ORF">WJX72_005216</name>
</gene>
<feature type="domain" description="Manganese/iron superoxide dismutase C-terminal" evidence="10">
    <location>
        <begin position="124"/>
        <end position="225"/>
    </location>
</feature>
<evidence type="ECO:0000259" key="10">
    <source>
        <dbReference type="Pfam" id="PF02777"/>
    </source>
</evidence>
<feature type="binding site" evidence="7">
    <location>
        <position position="109"/>
    </location>
    <ligand>
        <name>Mn(2+)</name>
        <dbReference type="ChEBI" id="CHEBI:29035"/>
    </ligand>
</feature>
<dbReference type="SUPFAM" id="SSF54719">
    <property type="entry name" value="Fe,Mn superoxide dismutase (SOD), C-terminal domain"/>
    <property type="match status" value="1"/>
</dbReference>
<evidence type="ECO:0000256" key="7">
    <source>
        <dbReference type="PIRSR" id="PIRSR000349-1"/>
    </source>
</evidence>
<protein>
    <recommendedName>
        <fullName evidence="3 8">Superoxide dismutase</fullName>
        <ecNumber evidence="3 8">1.15.1.1</ecNumber>
    </recommendedName>
</protein>
<feature type="binding site" evidence="7">
    <location>
        <position position="195"/>
    </location>
    <ligand>
        <name>Mn(2+)</name>
        <dbReference type="ChEBI" id="CHEBI:29035"/>
    </ligand>
</feature>
<dbReference type="Gene3D" id="1.10.287.990">
    <property type="entry name" value="Fe,Mn superoxide dismutase (SOD) domain"/>
    <property type="match status" value="1"/>
</dbReference>
<dbReference type="InterPro" id="IPR019833">
    <property type="entry name" value="Mn/Fe_SOD_BS"/>
</dbReference>
<evidence type="ECO:0000256" key="6">
    <source>
        <dbReference type="ARBA" id="ARBA00023004"/>
    </source>
</evidence>
<dbReference type="InterPro" id="IPR036324">
    <property type="entry name" value="Mn/Fe_SOD_N_sf"/>
</dbReference>
<evidence type="ECO:0000256" key="4">
    <source>
        <dbReference type="ARBA" id="ARBA00022723"/>
    </source>
</evidence>
<comment type="cofactor">
    <cofactor evidence="1">
        <name>Fe cation</name>
        <dbReference type="ChEBI" id="CHEBI:24875"/>
    </cofactor>
</comment>
<keyword evidence="6" id="KW-0408">Iron</keyword>
<dbReference type="Pfam" id="PF00081">
    <property type="entry name" value="Sod_Fe_N"/>
    <property type="match status" value="1"/>
</dbReference>
<evidence type="ECO:0000256" key="8">
    <source>
        <dbReference type="RuleBase" id="RU000414"/>
    </source>
</evidence>
<dbReference type="PANTHER" id="PTHR42769">
    <property type="entry name" value="SUPEROXIDE DISMUTASE"/>
    <property type="match status" value="1"/>
</dbReference>
<evidence type="ECO:0000256" key="3">
    <source>
        <dbReference type="ARBA" id="ARBA00012682"/>
    </source>
</evidence>
<dbReference type="FunFam" id="1.10.287.990:FF:000002">
    <property type="entry name" value="Superoxide dismutase"/>
    <property type="match status" value="1"/>
</dbReference>
<feature type="binding site" evidence="7">
    <location>
        <position position="57"/>
    </location>
    <ligand>
        <name>Mn(2+)</name>
        <dbReference type="ChEBI" id="CHEBI:29035"/>
    </ligand>
</feature>
<feature type="binding site" evidence="7">
    <location>
        <position position="191"/>
    </location>
    <ligand>
        <name>Mn(2+)</name>
        <dbReference type="ChEBI" id="CHEBI:29035"/>
    </ligand>
</feature>
<organism evidence="11 12">
    <name type="scientific">[Myrmecia] bisecta</name>
    <dbReference type="NCBI Taxonomy" id="41462"/>
    <lineage>
        <taxon>Eukaryota</taxon>
        <taxon>Viridiplantae</taxon>
        <taxon>Chlorophyta</taxon>
        <taxon>core chlorophytes</taxon>
        <taxon>Trebouxiophyceae</taxon>
        <taxon>Trebouxiales</taxon>
        <taxon>Trebouxiaceae</taxon>
        <taxon>Myrmecia</taxon>
    </lineage>
</organism>
<comment type="catalytic activity">
    <reaction evidence="8">
        <text>2 superoxide + 2 H(+) = H2O2 + O2</text>
        <dbReference type="Rhea" id="RHEA:20696"/>
        <dbReference type="ChEBI" id="CHEBI:15378"/>
        <dbReference type="ChEBI" id="CHEBI:15379"/>
        <dbReference type="ChEBI" id="CHEBI:16240"/>
        <dbReference type="ChEBI" id="CHEBI:18421"/>
        <dbReference type="EC" id="1.15.1.1"/>
    </reaction>
</comment>
<dbReference type="Proteomes" id="UP001489004">
    <property type="component" value="Unassembled WGS sequence"/>
</dbReference>
<evidence type="ECO:0000256" key="2">
    <source>
        <dbReference type="ARBA" id="ARBA00008714"/>
    </source>
</evidence>
<feature type="domain" description="Manganese/iron superoxide dismutase N-terminal" evidence="9">
    <location>
        <begin position="33"/>
        <end position="117"/>
    </location>
</feature>
<evidence type="ECO:0000256" key="5">
    <source>
        <dbReference type="ARBA" id="ARBA00023002"/>
    </source>
</evidence>
<dbReference type="PROSITE" id="PS00088">
    <property type="entry name" value="SOD_MN"/>
    <property type="match status" value="1"/>
</dbReference>
<dbReference type="EC" id="1.15.1.1" evidence="3 8"/>
<dbReference type="Pfam" id="PF02777">
    <property type="entry name" value="Sod_Fe_C"/>
    <property type="match status" value="1"/>
</dbReference>
<dbReference type="GO" id="GO:0004784">
    <property type="term" value="F:superoxide dismutase activity"/>
    <property type="evidence" value="ECO:0007669"/>
    <property type="project" value="UniProtKB-EC"/>
</dbReference>
<comment type="similarity">
    <text evidence="2 8">Belongs to the iron/manganese superoxide dismutase family.</text>
</comment>
<dbReference type="InterPro" id="IPR019832">
    <property type="entry name" value="Mn/Fe_SOD_C"/>
</dbReference>
<evidence type="ECO:0000259" key="9">
    <source>
        <dbReference type="Pfam" id="PF00081"/>
    </source>
</evidence>
<dbReference type="InterPro" id="IPR019831">
    <property type="entry name" value="Mn/Fe_SOD_N"/>
</dbReference>
<dbReference type="EMBL" id="JALJOR010000003">
    <property type="protein sequence ID" value="KAK9820021.1"/>
    <property type="molecule type" value="Genomic_DNA"/>
</dbReference>
<reference evidence="11 12" key="1">
    <citation type="journal article" date="2024" name="Nat. Commun.">
        <title>Phylogenomics reveals the evolutionary origins of lichenization in chlorophyte algae.</title>
        <authorList>
            <person name="Puginier C."/>
            <person name="Libourel C."/>
            <person name="Otte J."/>
            <person name="Skaloud P."/>
            <person name="Haon M."/>
            <person name="Grisel S."/>
            <person name="Petersen M."/>
            <person name="Berrin J.G."/>
            <person name="Delaux P.M."/>
            <person name="Dal Grande F."/>
            <person name="Keller J."/>
        </authorList>
    </citation>
    <scope>NUCLEOTIDE SEQUENCE [LARGE SCALE GENOMIC DNA]</scope>
    <source>
        <strain evidence="11 12">SAG 2043</strain>
    </source>
</reference>
<dbReference type="PRINTS" id="PR01703">
    <property type="entry name" value="MNSODISMTASE"/>
</dbReference>
<dbReference type="PANTHER" id="PTHR42769:SF3">
    <property type="entry name" value="SUPEROXIDE DISMUTASE [FE] 2, CHLOROPLASTIC"/>
    <property type="match status" value="1"/>
</dbReference>
<dbReference type="GO" id="GO:0046872">
    <property type="term" value="F:metal ion binding"/>
    <property type="evidence" value="ECO:0007669"/>
    <property type="project" value="UniProtKB-KW"/>
</dbReference>
<sequence>MTQSRVLAGQAVISRPTRAVVQARSSVITRAEFQLAPPPYELDALEPKMSKKTLEFHWGKHHRTYVTNLNNQIKGTDLEKKSLEEVIKATWNNGKPTPEFNNAAQAWNHTFFWESMKPNGGGEPSGELKAAIEKEFGSVGELKAQLKQAGATQFGSGWAWLVSDKGKLSVIKTPNAECPLHLGKTALLTIDVWEHAYYLDVQNLRPTYIDTFLEHLVNWDKVAERYKASLNEGAEAEGGWRVLLSWP</sequence>
<dbReference type="InterPro" id="IPR001189">
    <property type="entry name" value="Mn/Fe_SOD"/>
</dbReference>
<dbReference type="Gene3D" id="3.55.40.20">
    <property type="entry name" value="Iron/manganese superoxide dismutase, C-terminal domain"/>
    <property type="match status" value="1"/>
</dbReference>
<comment type="function">
    <text evidence="8">Destroys radicals which are normally produced within the cells and which are toxic to biological systems.</text>
</comment>
<keyword evidence="5 8" id="KW-0560">Oxidoreductase</keyword>
<keyword evidence="12" id="KW-1185">Reference proteome</keyword>
<dbReference type="PIRSF" id="PIRSF000349">
    <property type="entry name" value="SODismutase"/>
    <property type="match status" value="1"/>
</dbReference>
<dbReference type="GO" id="GO:0042644">
    <property type="term" value="C:chloroplast nucleoid"/>
    <property type="evidence" value="ECO:0007669"/>
    <property type="project" value="TreeGrafter"/>
</dbReference>
<name>A0AAW1QF03_9CHLO</name>
<proteinExistence type="inferred from homology"/>
<comment type="caution">
    <text evidence="11">The sequence shown here is derived from an EMBL/GenBank/DDBJ whole genome shotgun (WGS) entry which is preliminary data.</text>
</comment>
<evidence type="ECO:0000256" key="1">
    <source>
        <dbReference type="ARBA" id="ARBA00001962"/>
    </source>
</evidence>
<accession>A0AAW1QF03</accession>
<dbReference type="AlphaFoldDB" id="A0AAW1QF03"/>
<dbReference type="InterPro" id="IPR036314">
    <property type="entry name" value="SOD_C_sf"/>
</dbReference>